<evidence type="ECO:0000313" key="3">
    <source>
        <dbReference type="Proteomes" id="UP000308652"/>
    </source>
</evidence>
<dbReference type="OrthoDB" id="2570975at2759"/>
<sequence>MVLQSNYAKRYVSNAENTPPTLSAAKSLASRLRNNIQQTSRRRRARTSGTSDAKYAVDQAKRRSTKSTAPVRFNVKSRSAASPTDVEMKDAEPERNTSSSSSNDKNVQLLLPRTLERPDYCEVKQEALVAVDPLFVDVNPSYLREQIREFGPTLLAALGTVKPSPVKDSLPKDLSLLIEDLATSPTHMLAVHGGAAPRSGAPKRRKVTLYPAHSIVFAAHCSKLPAFPPTTSPTPENEESYPMQISVPVRPLCLPSPETYPQLASFLYTKQTIPLLNSLLPCPIPTNLDEEGQQQVYAKRLGMTYTVPVLLHNIAMVLGLWKNVCALGVFDHLLWDTMDQAWEILLNALAVGTGTTIAVDEPTPASS</sequence>
<gene>
    <name evidence="2" type="ORF">BDQ12DRAFT_671646</name>
</gene>
<dbReference type="Proteomes" id="UP000308652">
    <property type="component" value="Unassembled WGS sequence"/>
</dbReference>
<proteinExistence type="predicted"/>
<accession>A0A5C3LF31</accession>
<protein>
    <recommendedName>
        <fullName evidence="4">Clp1-like protein</fullName>
    </recommendedName>
</protein>
<reference evidence="2 3" key="1">
    <citation type="journal article" date="2019" name="Nat. Ecol. Evol.">
        <title>Megaphylogeny resolves global patterns of mushroom evolution.</title>
        <authorList>
            <person name="Varga T."/>
            <person name="Krizsan K."/>
            <person name="Foldi C."/>
            <person name="Dima B."/>
            <person name="Sanchez-Garcia M."/>
            <person name="Sanchez-Ramirez S."/>
            <person name="Szollosi G.J."/>
            <person name="Szarkandi J.G."/>
            <person name="Papp V."/>
            <person name="Albert L."/>
            <person name="Andreopoulos W."/>
            <person name="Angelini C."/>
            <person name="Antonin V."/>
            <person name="Barry K.W."/>
            <person name="Bougher N.L."/>
            <person name="Buchanan P."/>
            <person name="Buyck B."/>
            <person name="Bense V."/>
            <person name="Catcheside P."/>
            <person name="Chovatia M."/>
            <person name="Cooper J."/>
            <person name="Damon W."/>
            <person name="Desjardin D."/>
            <person name="Finy P."/>
            <person name="Geml J."/>
            <person name="Haridas S."/>
            <person name="Hughes K."/>
            <person name="Justo A."/>
            <person name="Karasinski D."/>
            <person name="Kautmanova I."/>
            <person name="Kiss B."/>
            <person name="Kocsube S."/>
            <person name="Kotiranta H."/>
            <person name="LaButti K.M."/>
            <person name="Lechner B.E."/>
            <person name="Liimatainen K."/>
            <person name="Lipzen A."/>
            <person name="Lukacs Z."/>
            <person name="Mihaltcheva S."/>
            <person name="Morgado L.N."/>
            <person name="Niskanen T."/>
            <person name="Noordeloos M.E."/>
            <person name="Ohm R.A."/>
            <person name="Ortiz-Santana B."/>
            <person name="Ovrebo C."/>
            <person name="Racz N."/>
            <person name="Riley R."/>
            <person name="Savchenko A."/>
            <person name="Shiryaev A."/>
            <person name="Soop K."/>
            <person name="Spirin V."/>
            <person name="Szebenyi C."/>
            <person name="Tomsovsky M."/>
            <person name="Tulloss R.E."/>
            <person name="Uehling J."/>
            <person name="Grigoriev I.V."/>
            <person name="Vagvolgyi C."/>
            <person name="Papp T."/>
            <person name="Martin F.M."/>
            <person name="Miettinen O."/>
            <person name="Hibbett D.S."/>
            <person name="Nagy L.G."/>
        </authorList>
    </citation>
    <scope>NUCLEOTIDE SEQUENCE [LARGE SCALE GENOMIC DNA]</scope>
    <source>
        <strain evidence="2 3">CBS 166.37</strain>
    </source>
</reference>
<feature type="compositionally biased region" description="Basic and acidic residues" evidence="1">
    <location>
        <begin position="86"/>
        <end position="95"/>
    </location>
</feature>
<feature type="compositionally biased region" description="Polar residues" evidence="1">
    <location>
        <begin position="96"/>
        <end position="106"/>
    </location>
</feature>
<dbReference type="EMBL" id="ML213715">
    <property type="protein sequence ID" value="TFK31714.1"/>
    <property type="molecule type" value="Genomic_DNA"/>
</dbReference>
<name>A0A5C3LF31_9AGAR</name>
<evidence type="ECO:0008006" key="4">
    <source>
        <dbReference type="Google" id="ProtNLM"/>
    </source>
</evidence>
<feature type="region of interest" description="Disordered" evidence="1">
    <location>
        <begin position="33"/>
        <end position="108"/>
    </location>
</feature>
<keyword evidence="3" id="KW-1185">Reference proteome</keyword>
<evidence type="ECO:0000313" key="2">
    <source>
        <dbReference type="EMBL" id="TFK31714.1"/>
    </source>
</evidence>
<dbReference type="AlphaFoldDB" id="A0A5C3LF31"/>
<organism evidence="2 3">
    <name type="scientific">Crucibulum laeve</name>
    <dbReference type="NCBI Taxonomy" id="68775"/>
    <lineage>
        <taxon>Eukaryota</taxon>
        <taxon>Fungi</taxon>
        <taxon>Dikarya</taxon>
        <taxon>Basidiomycota</taxon>
        <taxon>Agaricomycotina</taxon>
        <taxon>Agaricomycetes</taxon>
        <taxon>Agaricomycetidae</taxon>
        <taxon>Agaricales</taxon>
        <taxon>Agaricineae</taxon>
        <taxon>Nidulariaceae</taxon>
        <taxon>Crucibulum</taxon>
    </lineage>
</organism>
<evidence type="ECO:0000256" key="1">
    <source>
        <dbReference type="SAM" id="MobiDB-lite"/>
    </source>
</evidence>